<organism evidence="2 3">
    <name type="scientific">Paracoccidioides brasiliensis (strain Pb18)</name>
    <dbReference type="NCBI Taxonomy" id="502780"/>
    <lineage>
        <taxon>Eukaryota</taxon>
        <taxon>Fungi</taxon>
        <taxon>Dikarya</taxon>
        <taxon>Ascomycota</taxon>
        <taxon>Pezizomycotina</taxon>
        <taxon>Eurotiomycetes</taxon>
        <taxon>Eurotiomycetidae</taxon>
        <taxon>Onygenales</taxon>
        <taxon>Ajellomycetaceae</taxon>
        <taxon>Paracoccidioides</taxon>
    </lineage>
</organism>
<proteinExistence type="predicted"/>
<feature type="compositionally biased region" description="Basic and acidic residues" evidence="1">
    <location>
        <begin position="1"/>
        <end position="20"/>
    </location>
</feature>
<dbReference type="RefSeq" id="XP_010762617.1">
    <property type="nucleotide sequence ID" value="XM_010764315.1"/>
</dbReference>
<gene>
    <name evidence="2" type="ORF">PADG_12233</name>
</gene>
<dbReference type="EMBL" id="KN275966">
    <property type="protein sequence ID" value="KGM91663.1"/>
    <property type="molecule type" value="Genomic_DNA"/>
</dbReference>
<evidence type="ECO:0000313" key="2">
    <source>
        <dbReference type="EMBL" id="KGM91663.1"/>
    </source>
</evidence>
<dbReference type="VEuPathDB" id="FungiDB:PADG_12233"/>
<evidence type="ECO:0000256" key="1">
    <source>
        <dbReference type="SAM" id="MobiDB-lite"/>
    </source>
</evidence>
<reference evidence="2 3" key="1">
    <citation type="journal article" date="2011" name="PLoS Genet.">
        <title>Comparative genomic analysis of human fungal pathogens causing paracoccidioidomycosis.</title>
        <authorList>
            <person name="Desjardins C.A."/>
            <person name="Champion M.D."/>
            <person name="Holder J.W."/>
            <person name="Muszewska A."/>
            <person name="Goldberg J."/>
            <person name="Bailao A.M."/>
            <person name="Brigido M.M."/>
            <person name="Ferreira M.E."/>
            <person name="Garcia A.M."/>
            <person name="Grynberg M."/>
            <person name="Gujja S."/>
            <person name="Heiman D.I."/>
            <person name="Henn M.R."/>
            <person name="Kodira C.D."/>
            <person name="Leon-Narvaez H."/>
            <person name="Longo L.V."/>
            <person name="Ma L.J."/>
            <person name="Malavazi I."/>
            <person name="Matsuo A.L."/>
            <person name="Morais F.V."/>
            <person name="Pereira M."/>
            <person name="Rodriguez-Brito S."/>
            <person name="Sakthikumar S."/>
            <person name="Salem-Izacc S.M."/>
            <person name="Sykes S.M."/>
            <person name="Teixeira M.M."/>
            <person name="Vallejo M.C."/>
            <person name="Walter M.E."/>
            <person name="Yandava C."/>
            <person name="Young S."/>
            <person name="Zeng Q."/>
            <person name="Zucker J."/>
            <person name="Felipe M.S."/>
            <person name="Goldman G.H."/>
            <person name="Haas B.J."/>
            <person name="McEwen J.G."/>
            <person name="Nino-Vega G."/>
            <person name="Puccia R."/>
            <person name="San-Blas G."/>
            <person name="Soares C.M."/>
            <person name="Birren B.W."/>
            <person name="Cuomo C.A."/>
        </authorList>
    </citation>
    <scope>NUCLEOTIDE SEQUENCE [LARGE SCALE GENOMIC DNA]</scope>
    <source>
        <strain evidence="2 3">Pb18</strain>
    </source>
</reference>
<protein>
    <submittedName>
        <fullName evidence="2">Uncharacterized protein</fullName>
    </submittedName>
</protein>
<name>A0A0A0HTN6_PARBD</name>
<dbReference type="GeneID" id="22588130"/>
<sequence>MSEGQGLHREVGRAGGDQRGHRGGKTSAAAIACYRDRRSSADSFHLRHGPSKSGSGLRLVAY</sequence>
<dbReference type="AlphaFoldDB" id="A0A0A0HTN6"/>
<feature type="region of interest" description="Disordered" evidence="1">
    <location>
        <begin position="1"/>
        <end position="62"/>
    </location>
</feature>
<evidence type="ECO:0000313" key="3">
    <source>
        <dbReference type="Proteomes" id="UP000001628"/>
    </source>
</evidence>
<accession>A0A0A0HTN6</accession>
<dbReference type="HOGENOM" id="CLU_2904797_0_0_1"/>
<dbReference type="InParanoid" id="A0A0A0HTN6"/>
<keyword evidence="3" id="KW-1185">Reference proteome</keyword>
<dbReference type="Proteomes" id="UP000001628">
    <property type="component" value="Unassembled WGS sequence"/>
</dbReference>
<dbReference type="KEGG" id="pbn:PADG_12233"/>